<feature type="transmembrane region" description="Helical" evidence="1">
    <location>
        <begin position="63"/>
        <end position="84"/>
    </location>
</feature>
<dbReference type="EMBL" id="LCAE01000021">
    <property type="protein sequence ID" value="KKR86138.1"/>
    <property type="molecule type" value="Genomic_DNA"/>
</dbReference>
<proteinExistence type="predicted"/>
<keyword evidence="1" id="KW-0812">Transmembrane</keyword>
<gene>
    <name evidence="2" type="ORF">UU32_C0021G0004</name>
</gene>
<dbReference type="Proteomes" id="UP000033858">
    <property type="component" value="Unassembled WGS sequence"/>
</dbReference>
<comment type="caution">
    <text evidence="2">The sequence shown here is derived from an EMBL/GenBank/DDBJ whole genome shotgun (WGS) entry which is preliminary data.</text>
</comment>
<feature type="transmembrane region" description="Helical" evidence="1">
    <location>
        <begin position="198"/>
        <end position="215"/>
    </location>
</feature>
<keyword evidence="1" id="KW-0472">Membrane</keyword>
<evidence type="ECO:0000313" key="3">
    <source>
        <dbReference type="Proteomes" id="UP000033858"/>
    </source>
</evidence>
<evidence type="ECO:0000313" key="2">
    <source>
        <dbReference type="EMBL" id="KKR86138.1"/>
    </source>
</evidence>
<feature type="transmembrane region" description="Helical" evidence="1">
    <location>
        <begin position="20"/>
        <end position="43"/>
    </location>
</feature>
<accession>A0A0G0UAZ5</accession>
<protein>
    <recommendedName>
        <fullName evidence="4">Glycerophosphoryl diester phosphodiesterase membrane domain-containing protein</fullName>
    </recommendedName>
</protein>
<reference evidence="2 3" key="1">
    <citation type="journal article" date="2015" name="Nature">
        <title>rRNA introns, odd ribosomes, and small enigmatic genomes across a large radiation of phyla.</title>
        <authorList>
            <person name="Brown C.T."/>
            <person name="Hug L.A."/>
            <person name="Thomas B.C."/>
            <person name="Sharon I."/>
            <person name="Castelle C.J."/>
            <person name="Singh A."/>
            <person name="Wilkins M.J."/>
            <person name="Williams K.H."/>
            <person name="Banfield J.F."/>
        </authorList>
    </citation>
    <scope>NUCLEOTIDE SEQUENCE [LARGE SCALE GENOMIC DNA]</scope>
</reference>
<evidence type="ECO:0008006" key="4">
    <source>
        <dbReference type="Google" id="ProtNLM"/>
    </source>
</evidence>
<dbReference type="AlphaFoldDB" id="A0A0G0UAZ5"/>
<evidence type="ECO:0000256" key="1">
    <source>
        <dbReference type="SAM" id="Phobius"/>
    </source>
</evidence>
<organism evidence="2 3">
    <name type="scientific">Candidatus Woesebacteria bacterium GW2011_GWB1_41_10</name>
    <dbReference type="NCBI Taxonomy" id="1618577"/>
    <lineage>
        <taxon>Bacteria</taxon>
        <taxon>Candidatus Woeseibacteriota</taxon>
    </lineage>
</organism>
<keyword evidence="1" id="KW-1133">Transmembrane helix</keyword>
<feature type="transmembrane region" description="Helical" evidence="1">
    <location>
        <begin position="109"/>
        <end position="140"/>
    </location>
</feature>
<name>A0A0G0UAZ5_9BACT</name>
<sequence length="223" mass="24971">MKYIKGAVEIFLKKKNFIYFLKIQAFLLPLAFISFVWSLILTFKAENLAQSLSTNPVFMFSSVLLNLLNAVIYLFVTVASIEAIRRVSENSSLSVQEAFLVAKAKAWKFLLIGILKGAILLIGFLLLIIPGIIFSVWFAFSGMEIVLNKTGVKESLLKSKALVIGRFWPVLGKLFVIGIFVTVLQIIFTILPYGIGNLMSPVFGILFLLPIYLLFKELEAHKA</sequence>
<feature type="transmembrane region" description="Helical" evidence="1">
    <location>
        <begin position="167"/>
        <end position="191"/>
    </location>
</feature>